<dbReference type="CDD" id="cd00707">
    <property type="entry name" value="Pancreat_lipase_like"/>
    <property type="match status" value="1"/>
</dbReference>
<feature type="domain" description="Lipase" evidence="6">
    <location>
        <begin position="41"/>
        <end position="297"/>
    </location>
</feature>
<comment type="similarity">
    <text evidence="2 4">Belongs to the AB hydrolase superfamily. Lipase family.</text>
</comment>
<proteinExistence type="inferred from homology"/>
<keyword evidence="5" id="KW-0732">Signal</keyword>
<dbReference type="PRINTS" id="PR00821">
    <property type="entry name" value="TAGLIPASE"/>
</dbReference>
<dbReference type="AlphaFoldDB" id="A0ABD2MSY3"/>
<dbReference type="GO" id="GO:0005576">
    <property type="term" value="C:extracellular region"/>
    <property type="evidence" value="ECO:0007669"/>
    <property type="project" value="UniProtKB-SubCell"/>
</dbReference>
<accession>A0ABD2MSY3</accession>
<evidence type="ECO:0000256" key="1">
    <source>
        <dbReference type="ARBA" id="ARBA00004613"/>
    </source>
</evidence>
<comment type="caution">
    <text evidence="7">The sequence shown here is derived from an EMBL/GenBank/DDBJ whole genome shotgun (WGS) entry which is preliminary data.</text>
</comment>
<feature type="signal peptide" evidence="5">
    <location>
        <begin position="1"/>
        <end position="21"/>
    </location>
</feature>
<dbReference type="PANTHER" id="PTHR11610">
    <property type="entry name" value="LIPASE"/>
    <property type="match status" value="1"/>
</dbReference>
<dbReference type="Gene3D" id="3.40.50.1820">
    <property type="entry name" value="alpha/beta hydrolase"/>
    <property type="match status" value="1"/>
</dbReference>
<evidence type="ECO:0000259" key="6">
    <source>
        <dbReference type="Pfam" id="PF00151"/>
    </source>
</evidence>
<comment type="subcellular location">
    <subcellularLocation>
        <location evidence="1">Secreted</location>
    </subcellularLocation>
</comment>
<dbReference type="EMBL" id="JABFTP020000021">
    <property type="protein sequence ID" value="KAL3269417.1"/>
    <property type="molecule type" value="Genomic_DNA"/>
</dbReference>
<sequence length="328" mass="36424">MCVILIFLLLFIFDQIHQVTSWQWGFGDCQLFYEEPCNPRSINFLLSHSKNGALKQQILNPFNPKIPKGFNEKTEIKIVIHGYGGLSVDSSTTNVTAAYLQKKYNIIIVDWEYLSKVPCYPTAFMNTWHVAQCTSILIVSLISKGISMKNIHIVGFSLGAHIAGFAGEQLGKTLGMKPSRITGLDPALPLFVNPDPHWKLDSGDADFVDVIHTSAGSFGKLEPSGHVDFYLNDGMIQPFCKSRPHPPLCSHILAGLYFAESILGDKRFIGTNCNNNSPLYFLSSVCPFTKKAIMGEFVNKSSRGVFYINTAEFPPFALDDGNFGQVQK</sequence>
<feature type="chain" id="PRO_5044818928" description="Lipase domain-containing protein" evidence="5">
    <location>
        <begin position="22"/>
        <end position="328"/>
    </location>
</feature>
<dbReference type="InterPro" id="IPR029058">
    <property type="entry name" value="AB_hydrolase_fold"/>
</dbReference>
<dbReference type="Pfam" id="PF00151">
    <property type="entry name" value="Lipase"/>
    <property type="match status" value="1"/>
</dbReference>
<dbReference type="PANTHER" id="PTHR11610:SF178">
    <property type="entry name" value="LIPASE MEMBER H-A-LIKE PROTEIN"/>
    <property type="match status" value="1"/>
</dbReference>
<dbReference type="Proteomes" id="UP001516400">
    <property type="component" value="Unassembled WGS sequence"/>
</dbReference>
<keyword evidence="3" id="KW-0964">Secreted</keyword>
<protein>
    <recommendedName>
        <fullName evidence="6">Lipase domain-containing protein</fullName>
    </recommendedName>
</protein>
<organism evidence="7 8">
    <name type="scientific">Cryptolaemus montrouzieri</name>
    <dbReference type="NCBI Taxonomy" id="559131"/>
    <lineage>
        <taxon>Eukaryota</taxon>
        <taxon>Metazoa</taxon>
        <taxon>Ecdysozoa</taxon>
        <taxon>Arthropoda</taxon>
        <taxon>Hexapoda</taxon>
        <taxon>Insecta</taxon>
        <taxon>Pterygota</taxon>
        <taxon>Neoptera</taxon>
        <taxon>Endopterygota</taxon>
        <taxon>Coleoptera</taxon>
        <taxon>Polyphaga</taxon>
        <taxon>Cucujiformia</taxon>
        <taxon>Coccinelloidea</taxon>
        <taxon>Coccinellidae</taxon>
        <taxon>Scymninae</taxon>
        <taxon>Scymnini</taxon>
        <taxon>Cryptolaemus</taxon>
    </lineage>
</organism>
<name>A0ABD2MSY3_9CUCU</name>
<dbReference type="SUPFAM" id="SSF53474">
    <property type="entry name" value="alpha/beta-Hydrolases"/>
    <property type="match status" value="1"/>
</dbReference>
<evidence type="ECO:0000256" key="3">
    <source>
        <dbReference type="ARBA" id="ARBA00022525"/>
    </source>
</evidence>
<reference evidence="7 8" key="1">
    <citation type="journal article" date="2021" name="BMC Biol.">
        <title>Horizontally acquired antibacterial genes associated with adaptive radiation of ladybird beetles.</title>
        <authorList>
            <person name="Li H.S."/>
            <person name="Tang X.F."/>
            <person name="Huang Y.H."/>
            <person name="Xu Z.Y."/>
            <person name="Chen M.L."/>
            <person name="Du X.Y."/>
            <person name="Qiu B.Y."/>
            <person name="Chen P.T."/>
            <person name="Zhang W."/>
            <person name="Slipinski A."/>
            <person name="Escalona H.E."/>
            <person name="Waterhouse R.M."/>
            <person name="Zwick A."/>
            <person name="Pang H."/>
        </authorList>
    </citation>
    <scope>NUCLEOTIDE SEQUENCE [LARGE SCALE GENOMIC DNA]</scope>
    <source>
        <strain evidence="7">SYSU2018</strain>
    </source>
</reference>
<evidence type="ECO:0000256" key="5">
    <source>
        <dbReference type="SAM" id="SignalP"/>
    </source>
</evidence>
<keyword evidence="8" id="KW-1185">Reference proteome</keyword>
<evidence type="ECO:0000313" key="7">
    <source>
        <dbReference type="EMBL" id="KAL3269417.1"/>
    </source>
</evidence>
<gene>
    <name evidence="7" type="ORF">HHI36_008487</name>
</gene>
<evidence type="ECO:0000256" key="2">
    <source>
        <dbReference type="ARBA" id="ARBA00010701"/>
    </source>
</evidence>
<dbReference type="InterPro" id="IPR000734">
    <property type="entry name" value="TAG_lipase"/>
</dbReference>
<dbReference type="InterPro" id="IPR013818">
    <property type="entry name" value="Lipase"/>
</dbReference>
<evidence type="ECO:0000256" key="4">
    <source>
        <dbReference type="RuleBase" id="RU004262"/>
    </source>
</evidence>
<evidence type="ECO:0000313" key="8">
    <source>
        <dbReference type="Proteomes" id="UP001516400"/>
    </source>
</evidence>
<dbReference type="InterPro" id="IPR033906">
    <property type="entry name" value="Lipase_N"/>
</dbReference>